<dbReference type="VEuPathDB" id="FungiDB:QG37_04654"/>
<dbReference type="Gene3D" id="2.60.120.200">
    <property type="match status" value="1"/>
</dbReference>
<keyword evidence="2" id="KW-0732">Signal</keyword>
<dbReference type="GO" id="GO:0009277">
    <property type="term" value="C:fungal-type cell wall"/>
    <property type="evidence" value="ECO:0007669"/>
    <property type="project" value="TreeGrafter"/>
</dbReference>
<dbReference type="Pfam" id="PF00722">
    <property type="entry name" value="Glyco_hydro_16"/>
    <property type="match status" value="1"/>
</dbReference>
<name>A0A0L0NX15_CANAR</name>
<organism evidence="4 5">
    <name type="scientific">Candidozyma auris</name>
    <name type="common">Yeast</name>
    <name type="synonym">Candida auris</name>
    <dbReference type="NCBI Taxonomy" id="498019"/>
    <lineage>
        <taxon>Eukaryota</taxon>
        <taxon>Fungi</taxon>
        <taxon>Dikarya</taxon>
        <taxon>Ascomycota</taxon>
        <taxon>Saccharomycotina</taxon>
        <taxon>Pichiomycetes</taxon>
        <taxon>Metschnikowiaceae</taxon>
        <taxon>Candidozyma</taxon>
    </lineage>
</organism>
<evidence type="ECO:0000256" key="1">
    <source>
        <dbReference type="SAM" id="MobiDB-lite"/>
    </source>
</evidence>
<dbReference type="SUPFAM" id="SSF49899">
    <property type="entry name" value="Concanavalin A-like lectins/glucanases"/>
    <property type="match status" value="1"/>
</dbReference>
<dbReference type="GO" id="GO:0031505">
    <property type="term" value="P:fungal-type cell wall organization"/>
    <property type="evidence" value="ECO:0007669"/>
    <property type="project" value="TreeGrafter"/>
</dbReference>
<dbReference type="VEuPathDB" id="FungiDB:B9J08_004308"/>
<evidence type="ECO:0000313" key="4">
    <source>
        <dbReference type="EMBL" id="KND98747.1"/>
    </source>
</evidence>
<evidence type="ECO:0000313" key="5">
    <source>
        <dbReference type="Proteomes" id="UP000037122"/>
    </source>
</evidence>
<feature type="domain" description="GH16" evidence="3">
    <location>
        <begin position="19"/>
        <end position="253"/>
    </location>
</feature>
<dbReference type="GO" id="GO:0004553">
    <property type="term" value="F:hydrolase activity, hydrolyzing O-glycosyl compounds"/>
    <property type="evidence" value="ECO:0007669"/>
    <property type="project" value="InterPro"/>
</dbReference>
<dbReference type="PANTHER" id="PTHR10963:SF68">
    <property type="entry name" value="GLYCOSIDASE CRH1-RELATED"/>
    <property type="match status" value="1"/>
</dbReference>
<dbReference type="GO" id="GO:0005975">
    <property type="term" value="P:carbohydrate metabolic process"/>
    <property type="evidence" value="ECO:0007669"/>
    <property type="project" value="InterPro"/>
</dbReference>
<dbReference type="VEuPathDB" id="FungiDB:CJI97_004370"/>
<gene>
    <name evidence="4" type="ORF">QG37_04654</name>
</gene>
<dbReference type="VEuPathDB" id="FungiDB:CJJ09_005110"/>
<dbReference type="VEuPathDB" id="FungiDB:CJJ07_002067"/>
<dbReference type="GO" id="GO:0016757">
    <property type="term" value="F:glycosyltransferase activity"/>
    <property type="evidence" value="ECO:0007669"/>
    <property type="project" value="TreeGrafter"/>
</dbReference>
<protein>
    <recommendedName>
        <fullName evidence="3">GH16 domain-containing protein</fullName>
    </recommendedName>
</protein>
<dbReference type="InterPro" id="IPR013320">
    <property type="entry name" value="ConA-like_dom_sf"/>
</dbReference>
<accession>A0A0L0NX15</accession>
<feature type="region of interest" description="Disordered" evidence="1">
    <location>
        <begin position="267"/>
        <end position="293"/>
    </location>
</feature>
<evidence type="ECO:0000259" key="3">
    <source>
        <dbReference type="PROSITE" id="PS51762"/>
    </source>
</evidence>
<dbReference type="InterPro" id="IPR050546">
    <property type="entry name" value="Glycosyl_Hydrlase_16"/>
</dbReference>
<dbReference type="PROSITE" id="PS51762">
    <property type="entry name" value="GH16_2"/>
    <property type="match status" value="1"/>
</dbReference>
<dbReference type="PANTHER" id="PTHR10963">
    <property type="entry name" value="GLYCOSYL HYDROLASE-RELATED"/>
    <property type="match status" value="1"/>
</dbReference>
<feature type="signal peptide" evidence="2">
    <location>
        <begin position="1"/>
        <end position="20"/>
    </location>
</feature>
<comment type="caution">
    <text evidence="4">The sequence shown here is derived from an EMBL/GenBank/DDBJ whole genome shotgun (WGS) entry which is preliminary data.</text>
</comment>
<feature type="chain" id="PRO_5005545259" description="GH16 domain-containing protein" evidence="2">
    <location>
        <begin position="21"/>
        <end position="346"/>
    </location>
</feature>
<dbReference type="Proteomes" id="UP000037122">
    <property type="component" value="Unassembled WGS sequence"/>
</dbReference>
<dbReference type="AlphaFoldDB" id="A0A0L0NX15"/>
<reference evidence="5" key="1">
    <citation type="journal article" date="2015" name="BMC Genomics">
        <title>Draft genome of a commonly misdiagnosed multidrug resistant pathogen Candida auris.</title>
        <authorList>
            <person name="Chatterjee S."/>
            <person name="Alampalli S.V."/>
            <person name="Nageshan R.K."/>
            <person name="Chettiar S.T."/>
            <person name="Joshi S."/>
            <person name="Tatu U.S."/>
        </authorList>
    </citation>
    <scope>NUCLEOTIDE SEQUENCE [LARGE SCALE GENOMIC DNA]</scope>
    <source>
        <strain evidence="5">6684</strain>
    </source>
</reference>
<dbReference type="VEuPathDB" id="FungiDB:CJI96_0005331"/>
<evidence type="ECO:0000256" key="2">
    <source>
        <dbReference type="SAM" id="SignalP"/>
    </source>
</evidence>
<dbReference type="EMBL" id="LGST01000031">
    <property type="protein sequence ID" value="KND98747.1"/>
    <property type="molecule type" value="Genomic_DNA"/>
</dbReference>
<dbReference type="InterPro" id="IPR000757">
    <property type="entry name" value="Beta-glucanase-like"/>
</dbReference>
<proteinExistence type="predicted"/>
<sequence length="346" mass="38887">MMSKLRLFWILSAAALTVSSSPCNPTQDKSCVAQNDALSTAVFEPLTKAPTHLLLNVAAPSITFGAEGAKMRIFERGENSQLFSTSYILYGRAEAQIRASHGKGVISSMYMQSDDLDEIDVAEFFGGEPHKFQTNYFVKGNISNYDRDRYHNVYDDLTQEWHTFGVEWTPEAMFWYYNGQIVRRVRSAHNTQGFPSSPMQLKFSLWVGGEPKNHPGTIEWAGGEADWKELPYEMGIRNVRLVDYSSGEKYVYGSGQDLTAHRGQVFGKKKRDSSQEKGEVGNGIGSVVDDEKEEMCDDERVLEKVPKGGGEKKTEEVFEGSGSRVQLGFRVLCVVLFMIYLFQNVL</sequence>